<dbReference type="InterPro" id="IPR004167">
    <property type="entry name" value="PSBD"/>
</dbReference>
<accession>A0A1H8SZA3</accession>
<evidence type="ECO:0000256" key="9">
    <source>
        <dbReference type="ARBA" id="ARBA00052761"/>
    </source>
</evidence>
<evidence type="ECO:0000256" key="2">
    <source>
        <dbReference type="ARBA" id="ARBA00004052"/>
    </source>
</evidence>
<dbReference type="PANTHER" id="PTHR43178:SF5">
    <property type="entry name" value="LIPOAMIDE ACYLTRANSFERASE COMPONENT OF BRANCHED-CHAIN ALPHA-KETO ACID DEHYDROGENASE COMPLEX, MITOCHONDRIAL"/>
    <property type="match status" value="1"/>
</dbReference>
<evidence type="ECO:0000256" key="1">
    <source>
        <dbReference type="ARBA" id="ARBA00001938"/>
    </source>
</evidence>
<dbReference type="GO" id="GO:0005737">
    <property type="term" value="C:cytoplasm"/>
    <property type="evidence" value="ECO:0007669"/>
    <property type="project" value="TreeGrafter"/>
</dbReference>
<dbReference type="Gene3D" id="2.40.50.100">
    <property type="match status" value="1"/>
</dbReference>
<dbReference type="SUPFAM" id="SSF47005">
    <property type="entry name" value="Peripheral subunit-binding domain of 2-oxo acid dehydrogenase complex"/>
    <property type="match status" value="1"/>
</dbReference>
<dbReference type="CDD" id="cd06849">
    <property type="entry name" value="lipoyl_domain"/>
    <property type="match status" value="1"/>
</dbReference>
<dbReference type="InterPro" id="IPR036625">
    <property type="entry name" value="E3-bd_dom_sf"/>
</dbReference>
<comment type="cofactor">
    <cofactor evidence="1 10">
        <name>(R)-lipoate</name>
        <dbReference type="ChEBI" id="CHEBI:83088"/>
    </cofactor>
</comment>
<dbReference type="RefSeq" id="WP_093118700.1">
    <property type="nucleotide sequence ID" value="NZ_FODS01000013.1"/>
</dbReference>
<keyword evidence="15" id="KW-1185">Reference proteome</keyword>
<dbReference type="PROSITE" id="PS50968">
    <property type="entry name" value="BIOTINYL_LIPOYL"/>
    <property type="match status" value="1"/>
</dbReference>
<evidence type="ECO:0000256" key="6">
    <source>
        <dbReference type="ARBA" id="ARBA00022679"/>
    </source>
</evidence>
<evidence type="ECO:0000256" key="8">
    <source>
        <dbReference type="ARBA" id="ARBA00023315"/>
    </source>
</evidence>
<evidence type="ECO:0000256" key="7">
    <source>
        <dbReference type="ARBA" id="ARBA00022823"/>
    </source>
</evidence>
<dbReference type="InterPro" id="IPR050743">
    <property type="entry name" value="2-oxoacid_DH_E2_comp"/>
</dbReference>
<protein>
    <recommendedName>
        <fullName evidence="10">Dihydrolipoamide acetyltransferase component of pyruvate dehydrogenase complex</fullName>
        <ecNumber evidence="10">2.3.1.-</ecNumber>
    </recommendedName>
</protein>
<feature type="domain" description="Peripheral subunit-binding (PSBD)" evidence="13">
    <location>
        <begin position="141"/>
        <end position="178"/>
    </location>
</feature>
<comment type="catalytic activity">
    <reaction evidence="9">
        <text>N(6)-[(R)-dihydrolipoyl]-L-lysyl-[protein] + succinyl-CoA = N(6)-[(R)-S(8)-succinyldihydrolipoyl]-L-lysyl-[protein] + CoA</text>
        <dbReference type="Rhea" id="RHEA:15213"/>
        <dbReference type="Rhea" id="RHEA-COMP:10475"/>
        <dbReference type="Rhea" id="RHEA-COMP:20092"/>
        <dbReference type="ChEBI" id="CHEBI:57287"/>
        <dbReference type="ChEBI" id="CHEBI:57292"/>
        <dbReference type="ChEBI" id="CHEBI:83100"/>
        <dbReference type="ChEBI" id="CHEBI:83120"/>
        <dbReference type="EC" id="2.3.1.61"/>
    </reaction>
</comment>
<dbReference type="InterPro" id="IPR023213">
    <property type="entry name" value="CAT-like_dom_sf"/>
</dbReference>
<evidence type="ECO:0000259" key="13">
    <source>
        <dbReference type="PROSITE" id="PS51826"/>
    </source>
</evidence>
<dbReference type="EC" id="2.3.1.-" evidence="10"/>
<organism evidence="14 15">
    <name type="scientific">Salinihabitans flavidus</name>
    <dbReference type="NCBI Taxonomy" id="569882"/>
    <lineage>
        <taxon>Bacteria</taxon>
        <taxon>Pseudomonadati</taxon>
        <taxon>Pseudomonadota</taxon>
        <taxon>Alphaproteobacteria</taxon>
        <taxon>Rhodobacterales</taxon>
        <taxon>Roseobacteraceae</taxon>
        <taxon>Salinihabitans</taxon>
    </lineage>
</organism>
<comment type="pathway">
    <text evidence="3">Amino-acid degradation; L-lysine degradation via saccharopine pathway; glutaryl-CoA from L-lysine: step 6/6.</text>
</comment>
<dbReference type="Pfam" id="PF00198">
    <property type="entry name" value="2-oxoacid_dh"/>
    <property type="match status" value="1"/>
</dbReference>
<keyword evidence="8 10" id="KW-0012">Acyltransferase</keyword>
<dbReference type="InterPro" id="IPR000089">
    <property type="entry name" value="Biotin_lipoyl"/>
</dbReference>
<dbReference type="PROSITE" id="PS51826">
    <property type="entry name" value="PSBD"/>
    <property type="match status" value="1"/>
</dbReference>
<evidence type="ECO:0000256" key="3">
    <source>
        <dbReference type="ARBA" id="ARBA00005145"/>
    </source>
</evidence>
<name>A0A1H8SZA3_9RHOB</name>
<keyword evidence="7 10" id="KW-0450">Lipoyl</keyword>
<dbReference type="PROSITE" id="PS00189">
    <property type="entry name" value="LIPOYL"/>
    <property type="match status" value="1"/>
</dbReference>
<comment type="similarity">
    <text evidence="4 10">Belongs to the 2-oxoacid dehydrogenase family.</text>
</comment>
<evidence type="ECO:0000313" key="15">
    <source>
        <dbReference type="Proteomes" id="UP000198893"/>
    </source>
</evidence>
<feature type="domain" description="Lipoyl-binding" evidence="12">
    <location>
        <begin position="3"/>
        <end position="78"/>
    </location>
</feature>
<gene>
    <name evidence="14" type="ORF">SAMN04490248_113104</name>
</gene>
<dbReference type="Gene3D" id="4.10.320.10">
    <property type="entry name" value="E3-binding domain"/>
    <property type="match status" value="1"/>
</dbReference>
<sequence length="423" mass="45479">MQTVSVKLSDVGEGVTEAELVEWHVKPGDMVREDDVLAAVMTDKATVEIPSLCDGKVVWTGGEIGERIAVGSELVRIETDQEVDPEAQEPPAPEESPTATREPETEPEEMEARPAPDTPTRPAAPRPAQVGAPRPEGVRPLAAPAVRARAREAGIDLRQVAGTGPAGRITHDDLDAVFAVPTGGRAPRARRSGAQEVKVIGLRRRIADRMALANQRIAHITVVEEVDVTALEELRAQMNDTRGDKPKLTILPFIVAALARAVEDHPEMNAHFDDEAGVITRHNALHAGIATQTDGGLMVPVLHHAEAMGIYETAAEIARLSQAARDGKATRDDLTGSTITVTSLGPLGAIATTPIINHPEVAILGVNKIATRPHWDGNGFVPRRMMNLSASFDHRVIDGWNAAVFVQRMRALLQTPALIFMED</sequence>
<dbReference type="InterPro" id="IPR011053">
    <property type="entry name" value="Single_hybrid_motif"/>
</dbReference>
<feature type="region of interest" description="Disordered" evidence="11">
    <location>
        <begin position="79"/>
        <end position="140"/>
    </location>
</feature>
<dbReference type="GO" id="GO:0004149">
    <property type="term" value="F:dihydrolipoyllysine-residue succinyltransferase activity"/>
    <property type="evidence" value="ECO:0007669"/>
    <property type="project" value="UniProtKB-EC"/>
</dbReference>
<dbReference type="PANTHER" id="PTHR43178">
    <property type="entry name" value="DIHYDROLIPOAMIDE ACETYLTRANSFERASE COMPONENT OF PYRUVATE DEHYDROGENASE COMPLEX"/>
    <property type="match status" value="1"/>
</dbReference>
<dbReference type="SUPFAM" id="SSF51230">
    <property type="entry name" value="Single hybrid motif"/>
    <property type="match status" value="1"/>
</dbReference>
<dbReference type="EMBL" id="FODS01000013">
    <property type="protein sequence ID" value="SEO83688.1"/>
    <property type="molecule type" value="Genomic_DNA"/>
</dbReference>
<feature type="compositionally biased region" description="Pro residues" evidence="11">
    <location>
        <begin position="116"/>
        <end position="125"/>
    </location>
</feature>
<evidence type="ECO:0000256" key="5">
    <source>
        <dbReference type="ARBA" id="ARBA00011666"/>
    </source>
</evidence>
<evidence type="ECO:0000256" key="4">
    <source>
        <dbReference type="ARBA" id="ARBA00007317"/>
    </source>
</evidence>
<evidence type="ECO:0000256" key="10">
    <source>
        <dbReference type="RuleBase" id="RU003423"/>
    </source>
</evidence>
<dbReference type="Gene3D" id="3.30.559.10">
    <property type="entry name" value="Chloramphenicol acetyltransferase-like domain"/>
    <property type="match status" value="1"/>
</dbReference>
<evidence type="ECO:0000259" key="12">
    <source>
        <dbReference type="PROSITE" id="PS50968"/>
    </source>
</evidence>
<dbReference type="OrthoDB" id="9805770at2"/>
<dbReference type="FunFam" id="3.30.559.10:FF:000007">
    <property type="entry name" value="Dihydrolipoamide acetyltransferase component of pyruvate dehydrogenase complex"/>
    <property type="match status" value="1"/>
</dbReference>
<evidence type="ECO:0000313" key="14">
    <source>
        <dbReference type="EMBL" id="SEO83688.1"/>
    </source>
</evidence>
<proteinExistence type="inferred from homology"/>
<dbReference type="Pfam" id="PF00364">
    <property type="entry name" value="Biotin_lipoyl"/>
    <property type="match status" value="1"/>
</dbReference>
<evidence type="ECO:0000256" key="11">
    <source>
        <dbReference type="SAM" id="MobiDB-lite"/>
    </source>
</evidence>
<dbReference type="Proteomes" id="UP000198893">
    <property type="component" value="Unassembled WGS sequence"/>
</dbReference>
<dbReference type="GO" id="GO:0016407">
    <property type="term" value="F:acetyltransferase activity"/>
    <property type="evidence" value="ECO:0007669"/>
    <property type="project" value="TreeGrafter"/>
</dbReference>
<dbReference type="STRING" id="569882.SAMN04490248_113104"/>
<dbReference type="InterPro" id="IPR003016">
    <property type="entry name" value="2-oxoA_DH_lipoyl-BS"/>
</dbReference>
<reference evidence="14 15" key="1">
    <citation type="submission" date="2016-10" db="EMBL/GenBank/DDBJ databases">
        <authorList>
            <person name="de Groot N.N."/>
        </authorList>
    </citation>
    <scope>NUCLEOTIDE SEQUENCE [LARGE SCALE GENOMIC DNA]</scope>
    <source>
        <strain evidence="14 15">DSM 27842</strain>
    </source>
</reference>
<dbReference type="InterPro" id="IPR001078">
    <property type="entry name" value="2-oxoacid_DH_actylTfrase"/>
</dbReference>
<dbReference type="Pfam" id="PF02817">
    <property type="entry name" value="E3_binding"/>
    <property type="match status" value="1"/>
</dbReference>
<keyword evidence="6 10" id="KW-0808">Transferase</keyword>
<comment type="subunit">
    <text evidence="5">Forms a 24-polypeptide structural core with octahedral symmetry. Part of the 2-oxoglutarate dehydrogenase (OGDH) complex composed of E1 (2-oxoglutarate dehydrogenase), E2 (dihydrolipoamide succinyltransferase) and E3 (dihydrolipoamide dehydrogenase); the complex contains multiple copies of the three enzymatic components (E1, E2 and E3).</text>
</comment>
<dbReference type="SUPFAM" id="SSF52777">
    <property type="entry name" value="CoA-dependent acyltransferases"/>
    <property type="match status" value="1"/>
</dbReference>
<comment type="function">
    <text evidence="2">E2 component of the 2-oxoglutarate dehydrogenase (OGDH) complex which catalyzes the second step in the conversion of 2-oxoglutarate to succinyl-CoA and CO(2).</text>
</comment>
<dbReference type="GO" id="GO:0031405">
    <property type="term" value="F:lipoic acid binding"/>
    <property type="evidence" value="ECO:0007669"/>
    <property type="project" value="TreeGrafter"/>
</dbReference>
<dbReference type="AlphaFoldDB" id="A0A1H8SZA3"/>